<dbReference type="SUPFAM" id="SSF52317">
    <property type="entry name" value="Class I glutamine amidotransferase-like"/>
    <property type="match status" value="1"/>
</dbReference>
<dbReference type="STRING" id="1118202.SAMN05443429_10479"/>
<dbReference type="RefSeq" id="WP_073179104.1">
    <property type="nucleotide sequence ID" value="NZ_FQYI01000004.1"/>
</dbReference>
<keyword evidence="3" id="KW-0378">Hydrolase</keyword>
<dbReference type="EMBL" id="FQYI01000004">
    <property type="protein sequence ID" value="SHI76082.1"/>
    <property type="molecule type" value="Genomic_DNA"/>
</dbReference>
<dbReference type="AlphaFoldDB" id="A0A1M6DS84"/>
<dbReference type="Pfam" id="PF03575">
    <property type="entry name" value="Peptidase_S51"/>
    <property type="match status" value="1"/>
</dbReference>
<dbReference type="InterPro" id="IPR005320">
    <property type="entry name" value="Peptidase_S51"/>
</dbReference>
<dbReference type="Gene3D" id="3.40.50.880">
    <property type="match status" value="1"/>
</dbReference>
<dbReference type="GO" id="GO:0008236">
    <property type="term" value="F:serine-type peptidase activity"/>
    <property type="evidence" value="ECO:0007669"/>
    <property type="project" value="UniProtKB-KW"/>
</dbReference>
<dbReference type="Proteomes" id="UP000184335">
    <property type="component" value="Unassembled WGS sequence"/>
</dbReference>
<dbReference type="PANTHER" id="PTHR20842">
    <property type="entry name" value="PROTEASE S51 ALPHA-ASPARTYL DIPEPTIDASE"/>
    <property type="match status" value="1"/>
</dbReference>
<evidence type="ECO:0000256" key="4">
    <source>
        <dbReference type="ARBA" id="ARBA00022825"/>
    </source>
</evidence>
<dbReference type="GO" id="GO:0006508">
    <property type="term" value="P:proteolysis"/>
    <property type="evidence" value="ECO:0007669"/>
    <property type="project" value="UniProtKB-KW"/>
</dbReference>
<evidence type="ECO:0000313" key="5">
    <source>
        <dbReference type="EMBL" id="SHI76082.1"/>
    </source>
</evidence>
<evidence type="ECO:0000256" key="3">
    <source>
        <dbReference type="ARBA" id="ARBA00022801"/>
    </source>
</evidence>
<evidence type="ECO:0000256" key="1">
    <source>
        <dbReference type="ARBA" id="ARBA00006534"/>
    </source>
</evidence>
<reference evidence="5 6" key="1">
    <citation type="submission" date="2016-11" db="EMBL/GenBank/DDBJ databases">
        <authorList>
            <person name="Jaros S."/>
            <person name="Januszkiewicz K."/>
            <person name="Wedrychowicz H."/>
        </authorList>
    </citation>
    <scope>NUCLEOTIDE SEQUENCE [LARGE SCALE GENOMIC DNA]</scope>
    <source>
        <strain evidence="5 6">DSM 25479</strain>
    </source>
</reference>
<dbReference type="InterPro" id="IPR029062">
    <property type="entry name" value="Class_I_gatase-like"/>
</dbReference>
<evidence type="ECO:0000313" key="6">
    <source>
        <dbReference type="Proteomes" id="UP000184335"/>
    </source>
</evidence>
<organism evidence="5 6">
    <name type="scientific">Cruoricaptor ignavus</name>
    <dbReference type="NCBI Taxonomy" id="1118202"/>
    <lineage>
        <taxon>Bacteria</taxon>
        <taxon>Pseudomonadati</taxon>
        <taxon>Bacteroidota</taxon>
        <taxon>Flavobacteriia</taxon>
        <taxon>Flavobacteriales</taxon>
        <taxon>Weeksellaceae</taxon>
        <taxon>Cruoricaptor</taxon>
    </lineage>
</organism>
<dbReference type="CDD" id="cd03129">
    <property type="entry name" value="GAT1_Peptidase_E_like"/>
    <property type="match status" value="1"/>
</dbReference>
<keyword evidence="6" id="KW-1185">Reference proteome</keyword>
<proteinExistence type="inferred from homology"/>
<dbReference type="PANTHER" id="PTHR20842:SF0">
    <property type="entry name" value="ALPHA-ASPARTYL DIPEPTIDASE"/>
    <property type="match status" value="1"/>
</dbReference>
<comment type="similarity">
    <text evidence="1">Belongs to the peptidase S51 family.</text>
</comment>
<protein>
    <submittedName>
        <fullName evidence="5">Dipeptidase E</fullName>
    </submittedName>
</protein>
<keyword evidence="2" id="KW-0645">Protease</keyword>
<accession>A0A1M6DS84</accession>
<evidence type="ECO:0000256" key="2">
    <source>
        <dbReference type="ARBA" id="ARBA00022670"/>
    </source>
</evidence>
<keyword evidence="4" id="KW-0720">Serine protease</keyword>
<gene>
    <name evidence="5" type="ORF">SAMN05443429_10479</name>
</gene>
<name>A0A1M6DS84_9FLAO</name>
<sequence length="211" mass="23784">MKLFLTSHLAGTKNLVRDFLSESKSNKILFVPTASNLEEYKRFVDEAREAFVGLGFEPEEMDLATFSEAEIKSKISNFDIIYFSGGNTFYLLKNIQEKNLGKTIAERIKAGMLFIGESAGAVIASPNIEYIGKADKKIDDIWDFKGLSLVDFYTVPHFGEEPFKEPMQEIFNEYGNKLKLKTINNSQAIIVNGEDVQILDEAARQNPPKKP</sequence>